<sequence length="560" mass="61565">MSSKSTAIELYAHILLEQNGNSKSDIDHYIGDPRFGNFVKKLEGYMLRDFNAFLKSRSTSANPPATESRFFPPRNLPAPPVVTKHEFSELPPLASASPKSTPPQEAKPASQSLARNTESDAMKIPSQVVPGPATDAAASLPPATTKTPAAISDHKNIRFVVSNARCQEAYTSKVIPDQAQTENYQILDIIIPEQLGLRYNDVLEELSGIPAVQGDFPIQITYRFTNEQANRLATLNITVTPNPKSMWLNKPSDKSAIYWKPDEDAKFVQGKNLNLVAASKRGRSHAHVGSFRDDDFSIEYLTESDWGIAIVSDGAGSCSYSRRGSQIICDTAMQHIKGTLNAGKSDAIGLAAENYSRARSANTDAVQTEKLRLELRNELYLTVSHAAYHCVVKILEEVSLVADAKLKDFSSTALISVCKKFSFGTLCAAYWVGDGAVGVYSSSKGISLLGEVDSGEFSGQTRFLDKDEVTAEALSKRLRFDVFDDVTAFILMSDGVSDPKFETEARLARSKDWDALWQDMNAAVAIVHDDETDAKAQKLLDWLDFWSQGNHDDRTIAIVY</sequence>
<dbReference type="EMBL" id="JACOFX010000003">
    <property type="protein sequence ID" value="MBC3907691.1"/>
    <property type="molecule type" value="Genomic_DNA"/>
</dbReference>
<name>A0ABR6Z7Z9_9BURK</name>
<evidence type="ECO:0000313" key="4">
    <source>
        <dbReference type="Proteomes" id="UP000646911"/>
    </source>
</evidence>
<proteinExistence type="predicted"/>
<dbReference type="Pfam" id="PF13672">
    <property type="entry name" value="PP2C_2"/>
    <property type="match status" value="1"/>
</dbReference>
<accession>A0ABR6Z7Z9</accession>
<feature type="compositionally biased region" description="Polar residues" evidence="1">
    <location>
        <begin position="97"/>
        <end position="115"/>
    </location>
</feature>
<dbReference type="InterPro" id="IPR036457">
    <property type="entry name" value="PPM-type-like_dom_sf"/>
</dbReference>
<dbReference type="Proteomes" id="UP000646911">
    <property type="component" value="Unassembled WGS sequence"/>
</dbReference>
<dbReference type="Gene3D" id="3.60.40.10">
    <property type="entry name" value="PPM-type phosphatase domain"/>
    <property type="match status" value="1"/>
</dbReference>
<evidence type="ECO:0000313" key="3">
    <source>
        <dbReference type="EMBL" id="MBC3907691.1"/>
    </source>
</evidence>
<feature type="domain" description="PPM-type phosphatase" evidence="2">
    <location>
        <begin position="281"/>
        <end position="543"/>
    </location>
</feature>
<gene>
    <name evidence="3" type="ORF">H8L47_08940</name>
</gene>
<evidence type="ECO:0000259" key="2">
    <source>
        <dbReference type="Pfam" id="PF13672"/>
    </source>
</evidence>
<dbReference type="RefSeq" id="WP_186953240.1">
    <property type="nucleotide sequence ID" value="NZ_JACOFX010000003.1"/>
</dbReference>
<evidence type="ECO:0000256" key="1">
    <source>
        <dbReference type="SAM" id="MobiDB-lite"/>
    </source>
</evidence>
<dbReference type="SUPFAM" id="SSF81606">
    <property type="entry name" value="PP2C-like"/>
    <property type="match status" value="1"/>
</dbReference>
<dbReference type="InterPro" id="IPR001932">
    <property type="entry name" value="PPM-type_phosphatase-like_dom"/>
</dbReference>
<keyword evidence="4" id="KW-1185">Reference proteome</keyword>
<organism evidence="3 4">
    <name type="scientific">Undibacterium umbellatum</name>
    <dbReference type="NCBI Taxonomy" id="2762300"/>
    <lineage>
        <taxon>Bacteria</taxon>
        <taxon>Pseudomonadati</taxon>
        <taxon>Pseudomonadota</taxon>
        <taxon>Betaproteobacteria</taxon>
        <taxon>Burkholderiales</taxon>
        <taxon>Oxalobacteraceae</taxon>
        <taxon>Undibacterium</taxon>
    </lineage>
</organism>
<feature type="region of interest" description="Disordered" evidence="1">
    <location>
        <begin position="91"/>
        <end position="115"/>
    </location>
</feature>
<feature type="region of interest" description="Disordered" evidence="1">
    <location>
        <begin position="57"/>
        <end position="77"/>
    </location>
</feature>
<comment type="caution">
    <text evidence="3">The sequence shown here is derived from an EMBL/GenBank/DDBJ whole genome shotgun (WGS) entry which is preliminary data.</text>
</comment>
<protein>
    <submittedName>
        <fullName evidence="3">Protein phosphatase 2C domain-containing protein</fullName>
    </submittedName>
</protein>
<reference evidence="3 4" key="1">
    <citation type="submission" date="2020-08" db="EMBL/GenBank/DDBJ databases">
        <title>Novel species isolated from subtropical streams in China.</title>
        <authorList>
            <person name="Lu H."/>
        </authorList>
    </citation>
    <scope>NUCLEOTIDE SEQUENCE [LARGE SCALE GENOMIC DNA]</scope>
    <source>
        <strain evidence="3 4">NL8W</strain>
    </source>
</reference>